<evidence type="ECO:0000313" key="2">
    <source>
        <dbReference type="Proteomes" id="UP000222639"/>
    </source>
</evidence>
<evidence type="ECO:0000313" key="1">
    <source>
        <dbReference type="EMBL" id="ASL24390.1"/>
    </source>
</evidence>
<accession>A0A220YL48</accession>
<dbReference type="EMBL" id="MF278336">
    <property type="protein sequence ID" value="ASL24390.1"/>
    <property type="molecule type" value="Genomic_DNA"/>
</dbReference>
<gene>
    <name evidence="1" type="ORF">vBAspPH44_7</name>
</gene>
<proteinExistence type="predicted"/>
<sequence length="78" mass="8801">MNRFEVETNKLRNVATRNAIKLGLDDGTISGSCVRNTLHVAIWENHSIVGSRGDVPPTPKMIKQTIHELVREYRNSQS</sequence>
<name>A0A220YL48_9CAUD</name>
<protein>
    <submittedName>
        <fullName evidence="1">Amidohydrolase</fullName>
    </submittedName>
</protein>
<reference evidence="2" key="1">
    <citation type="submission" date="2017-06" db="EMBL/GenBank/DDBJ databases">
        <title>Complete genome sequence of Alteromonas virus vB_AspP-H4/4.</title>
        <authorList>
            <person name="Kallies R."/>
        </authorList>
    </citation>
    <scope>NUCLEOTIDE SEQUENCE [LARGE SCALE GENOMIC DNA]</scope>
</reference>
<organism evidence="1 2">
    <name type="scientific">Alteromonas phage vB_AspP-H4/4</name>
    <dbReference type="NCBI Taxonomy" id="2928692"/>
    <lineage>
        <taxon>Viruses</taxon>
        <taxon>Duplodnaviria</taxon>
        <taxon>Heunggongvirae</taxon>
        <taxon>Uroviricota</taxon>
        <taxon>Caudoviricetes</taxon>
        <taxon>Autographivirales</taxon>
        <taxon>Foturvirus</taxon>
        <taxon>Foturvirus H44</taxon>
    </lineage>
</organism>
<keyword evidence="2" id="KW-1185">Reference proteome</keyword>
<dbReference type="Proteomes" id="UP000222639">
    <property type="component" value="Segment"/>
</dbReference>